<comment type="caution">
    <text evidence="2">The sequence shown here is derived from an EMBL/GenBank/DDBJ whole genome shotgun (WGS) entry which is preliminary data.</text>
</comment>
<dbReference type="SUPFAM" id="SSF52777">
    <property type="entry name" value="CoA-dependent acyltransferases"/>
    <property type="match status" value="1"/>
</dbReference>
<reference evidence="2" key="1">
    <citation type="submission" date="2021-04" db="EMBL/GenBank/DDBJ databases">
        <title>Sequencing of actinobacteria type strains.</title>
        <authorList>
            <person name="Nguyen G.-S."/>
            <person name="Wentzel A."/>
        </authorList>
    </citation>
    <scope>NUCLEOTIDE SEQUENCE</scope>
    <source>
        <strain evidence="2">DSM 42095</strain>
    </source>
</reference>
<dbReference type="EMBL" id="JAGSMN010001020">
    <property type="protein sequence ID" value="MBR7677671.1"/>
    <property type="molecule type" value="Genomic_DNA"/>
</dbReference>
<dbReference type="AlphaFoldDB" id="A0A8T4IZ38"/>
<dbReference type="Proteomes" id="UP000675554">
    <property type="component" value="Unassembled WGS sequence"/>
</dbReference>
<name>A0A8T4IZ38_9ACTN</name>
<proteinExistence type="predicted"/>
<dbReference type="Gene3D" id="3.30.559.10">
    <property type="entry name" value="Chloramphenicol acetyltransferase-like domain"/>
    <property type="match status" value="1"/>
</dbReference>
<feature type="non-terminal residue" evidence="2">
    <location>
        <position position="228"/>
    </location>
</feature>
<gene>
    <name evidence="2" type="ORF">KDA82_32715</name>
</gene>
<accession>A0A8T4IZ38</accession>
<evidence type="ECO:0000256" key="1">
    <source>
        <dbReference type="SAM" id="MobiDB-lite"/>
    </source>
</evidence>
<feature type="region of interest" description="Disordered" evidence="1">
    <location>
        <begin position="167"/>
        <end position="228"/>
    </location>
</feature>
<evidence type="ECO:0000313" key="3">
    <source>
        <dbReference type="Proteomes" id="UP000675554"/>
    </source>
</evidence>
<sequence>MTALQSARHGLPGRPPESTGTVPFPTVDEITRHCLTDDEPETVHIEIHLPHRPDPDRLRAAVGEALRRHPRILIRQEPTRWWHRRYTWRLTGTPDTDPVSYPGGTLEEGRRRALAECPPLDASPPVRIEVIEHEGRWVLLVTINHTALDGPACLRVLATAAELYGGADNSPAPPPVRTAAGGGAGGNGNGSGEEDAGPPPGPATSPWTRPARIAADTTHPGAAGNGMF</sequence>
<feature type="compositionally biased region" description="Gly residues" evidence="1">
    <location>
        <begin position="180"/>
        <end position="191"/>
    </location>
</feature>
<protein>
    <submittedName>
        <fullName evidence="2">Condensation protein</fullName>
    </submittedName>
</protein>
<evidence type="ECO:0000313" key="2">
    <source>
        <dbReference type="EMBL" id="MBR7677671.1"/>
    </source>
</evidence>
<feature type="region of interest" description="Disordered" evidence="1">
    <location>
        <begin position="1"/>
        <end position="24"/>
    </location>
</feature>
<dbReference type="InterPro" id="IPR023213">
    <property type="entry name" value="CAT-like_dom_sf"/>
</dbReference>
<organism evidence="2 3">
    <name type="scientific">Streptomyces daliensis</name>
    <dbReference type="NCBI Taxonomy" id="299421"/>
    <lineage>
        <taxon>Bacteria</taxon>
        <taxon>Bacillati</taxon>
        <taxon>Actinomycetota</taxon>
        <taxon>Actinomycetes</taxon>
        <taxon>Kitasatosporales</taxon>
        <taxon>Streptomycetaceae</taxon>
        <taxon>Streptomyces</taxon>
    </lineage>
</organism>
<keyword evidence="3" id="KW-1185">Reference proteome</keyword>